<evidence type="ECO:0000256" key="11">
    <source>
        <dbReference type="PIRSR" id="PIRSR006268-2"/>
    </source>
</evidence>
<accession>A0A3N0IB48</accession>
<feature type="binding site" evidence="11">
    <location>
        <position position="257"/>
    </location>
    <ligand>
        <name>Mg(2+)</name>
        <dbReference type="ChEBI" id="CHEBI:18420"/>
    </ligand>
</feature>
<dbReference type="Gene3D" id="3.10.520.10">
    <property type="entry name" value="ApbE-like domains"/>
    <property type="match status" value="1"/>
</dbReference>
<proteinExistence type="inferred from homology"/>
<dbReference type="InterPro" id="IPR024932">
    <property type="entry name" value="ApbE"/>
</dbReference>
<dbReference type="PIRSF" id="PIRSF006268">
    <property type="entry name" value="ApbE"/>
    <property type="match status" value="1"/>
</dbReference>
<keyword evidence="7 10" id="KW-0460">Magnesium</keyword>
<keyword evidence="13" id="KW-1185">Reference proteome</keyword>
<keyword evidence="4 10" id="KW-0808">Transferase</keyword>
<dbReference type="RefSeq" id="WP_123219744.1">
    <property type="nucleotide sequence ID" value="NZ_JACHYQ010000003.1"/>
</dbReference>
<feature type="binding site" evidence="11">
    <location>
        <position position="261"/>
    </location>
    <ligand>
        <name>Mg(2+)</name>
        <dbReference type="ChEBI" id="CHEBI:18420"/>
    </ligand>
</feature>
<evidence type="ECO:0000256" key="1">
    <source>
        <dbReference type="ARBA" id="ARBA00011955"/>
    </source>
</evidence>
<gene>
    <name evidence="12" type="ORF">DMP05_06870</name>
</gene>
<evidence type="ECO:0000256" key="9">
    <source>
        <dbReference type="ARBA" id="ARBA00048540"/>
    </source>
</evidence>
<dbReference type="Pfam" id="PF02424">
    <property type="entry name" value="ApbE"/>
    <property type="match status" value="1"/>
</dbReference>
<evidence type="ECO:0000256" key="8">
    <source>
        <dbReference type="ARBA" id="ARBA00031306"/>
    </source>
</evidence>
<keyword evidence="6 10" id="KW-0274">FAD</keyword>
<evidence type="ECO:0000256" key="3">
    <source>
        <dbReference type="ARBA" id="ARBA00022630"/>
    </source>
</evidence>
<dbReference type="OrthoDB" id="9778595at2"/>
<dbReference type="AlphaFoldDB" id="A0A3N0IB48"/>
<dbReference type="PANTHER" id="PTHR30040:SF2">
    <property type="entry name" value="FAD:PROTEIN FMN TRANSFERASE"/>
    <property type="match status" value="1"/>
</dbReference>
<comment type="caution">
    <text evidence="12">The sequence shown here is derived from an EMBL/GenBank/DDBJ whole genome shotgun (WGS) entry which is preliminary data.</text>
</comment>
<dbReference type="InterPro" id="IPR003374">
    <property type="entry name" value="ApbE-like_sf"/>
</dbReference>
<comment type="cofactor">
    <cofactor evidence="11">
        <name>Mg(2+)</name>
        <dbReference type="ChEBI" id="CHEBI:18420"/>
    </cofactor>
    <cofactor evidence="11">
        <name>Mn(2+)</name>
        <dbReference type="ChEBI" id="CHEBI:29035"/>
    </cofactor>
    <text evidence="11">Magnesium. Can also use manganese.</text>
</comment>
<name>A0A3N0IB48_9ACTN</name>
<evidence type="ECO:0000256" key="6">
    <source>
        <dbReference type="ARBA" id="ARBA00022827"/>
    </source>
</evidence>
<evidence type="ECO:0000256" key="10">
    <source>
        <dbReference type="PIRNR" id="PIRNR006268"/>
    </source>
</evidence>
<comment type="catalytic activity">
    <reaction evidence="9 10">
        <text>L-threonyl-[protein] + FAD = FMN-L-threonyl-[protein] + AMP + H(+)</text>
        <dbReference type="Rhea" id="RHEA:36847"/>
        <dbReference type="Rhea" id="RHEA-COMP:11060"/>
        <dbReference type="Rhea" id="RHEA-COMP:11061"/>
        <dbReference type="ChEBI" id="CHEBI:15378"/>
        <dbReference type="ChEBI" id="CHEBI:30013"/>
        <dbReference type="ChEBI" id="CHEBI:57692"/>
        <dbReference type="ChEBI" id="CHEBI:74257"/>
        <dbReference type="ChEBI" id="CHEBI:456215"/>
        <dbReference type="EC" id="2.7.1.180"/>
    </reaction>
</comment>
<protein>
    <recommendedName>
        <fullName evidence="2 10">FAD:protein FMN transferase</fullName>
        <ecNumber evidence="1 10">2.7.1.180</ecNumber>
    </recommendedName>
    <alternativeName>
        <fullName evidence="8 10">Flavin transferase</fullName>
    </alternativeName>
</protein>
<evidence type="ECO:0000256" key="4">
    <source>
        <dbReference type="ARBA" id="ARBA00022679"/>
    </source>
</evidence>
<dbReference type="PANTHER" id="PTHR30040">
    <property type="entry name" value="THIAMINE BIOSYNTHESIS LIPOPROTEIN APBE"/>
    <property type="match status" value="1"/>
</dbReference>
<evidence type="ECO:0000313" key="13">
    <source>
        <dbReference type="Proteomes" id="UP000271472"/>
    </source>
</evidence>
<evidence type="ECO:0000256" key="2">
    <source>
        <dbReference type="ARBA" id="ARBA00016337"/>
    </source>
</evidence>
<dbReference type="EC" id="2.7.1.180" evidence="1 10"/>
<organism evidence="12 13">
    <name type="scientific">Slackia isoflavoniconvertens</name>
    <dbReference type="NCBI Taxonomy" id="572010"/>
    <lineage>
        <taxon>Bacteria</taxon>
        <taxon>Bacillati</taxon>
        <taxon>Actinomycetota</taxon>
        <taxon>Coriobacteriia</taxon>
        <taxon>Eggerthellales</taxon>
        <taxon>Eggerthellaceae</taxon>
        <taxon>Slackia</taxon>
    </lineage>
</organism>
<evidence type="ECO:0000256" key="7">
    <source>
        <dbReference type="ARBA" id="ARBA00022842"/>
    </source>
</evidence>
<sequence length="311" mass="33237">MQTEEFFLFDTVNTITAPALDPDTMAAVKDACLRYEKLFSRFDEQSQLFRINNAHGAPVDVDSELAQFIKTSLAYCEASNGLFDITMGSVTRLWNFKNGTIPAKGDVHAALEHVNWRGVHVTDSTVQLDDPDACLELGGIAKGYIADGVLDVLARHGVEHAIVNLGGNVAVMGGRPDGTPWQVGLRQPIASHGIPVTATFAAVGVASGSVVTSGVYERAFTSNGKAYHHIIDPRTGFPAESDVVSATVVSRTSLEGDGYSTSLILMGVEGALRFAAQHPEIDIVLVDAQGRVFATPGIGNRVPFRLLNSEK</sequence>
<feature type="binding site" evidence="11">
    <location>
        <position position="139"/>
    </location>
    <ligand>
        <name>Mg(2+)</name>
        <dbReference type="ChEBI" id="CHEBI:18420"/>
    </ligand>
</feature>
<dbReference type="SUPFAM" id="SSF143631">
    <property type="entry name" value="ApbE-like"/>
    <property type="match status" value="1"/>
</dbReference>
<reference evidence="13" key="1">
    <citation type="submission" date="2018-05" db="EMBL/GenBank/DDBJ databases">
        <title>Genome Sequencing of selected type strains of the family Eggerthellaceae.</title>
        <authorList>
            <person name="Danylec N."/>
            <person name="Stoll D.A."/>
            <person name="Doetsch A."/>
            <person name="Huch M."/>
        </authorList>
    </citation>
    <scope>NUCLEOTIDE SEQUENCE [LARGE SCALE GENOMIC DNA]</scope>
    <source>
        <strain evidence="13">DSM 22006</strain>
    </source>
</reference>
<evidence type="ECO:0000313" key="12">
    <source>
        <dbReference type="EMBL" id="RNM34229.1"/>
    </source>
</evidence>
<dbReference type="EMBL" id="QIBZ01000011">
    <property type="protein sequence ID" value="RNM34229.1"/>
    <property type="molecule type" value="Genomic_DNA"/>
</dbReference>
<evidence type="ECO:0000256" key="5">
    <source>
        <dbReference type="ARBA" id="ARBA00022723"/>
    </source>
</evidence>
<dbReference type="GO" id="GO:0046872">
    <property type="term" value="F:metal ion binding"/>
    <property type="evidence" value="ECO:0007669"/>
    <property type="project" value="UniProtKB-UniRule"/>
</dbReference>
<keyword evidence="3 10" id="KW-0285">Flavoprotein</keyword>
<dbReference type="GO" id="GO:0016740">
    <property type="term" value="F:transferase activity"/>
    <property type="evidence" value="ECO:0007669"/>
    <property type="project" value="UniProtKB-UniRule"/>
</dbReference>
<comment type="similarity">
    <text evidence="10">Belongs to the ApbE family.</text>
</comment>
<dbReference type="Proteomes" id="UP000271472">
    <property type="component" value="Unassembled WGS sequence"/>
</dbReference>
<dbReference type="GeneID" id="98663080"/>
<keyword evidence="5 10" id="KW-0479">Metal-binding</keyword>